<accession>A0ABS5ZCV9</accession>
<evidence type="ECO:0000313" key="12">
    <source>
        <dbReference type="Proteomes" id="UP000690515"/>
    </source>
</evidence>
<dbReference type="InterPro" id="IPR027417">
    <property type="entry name" value="P-loop_NTPase"/>
</dbReference>
<evidence type="ECO:0000256" key="1">
    <source>
        <dbReference type="ARBA" id="ARBA00004417"/>
    </source>
</evidence>
<dbReference type="Gene3D" id="3.40.50.300">
    <property type="entry name" value="P-loop containing nucleotide triphosphate hydrolases"/>
    <property type="match status" value="2"/>
</dbReference>
<comment type="subcellular location">
    <subcellularLocation>
        <location evidence="1">Cell inner membrane</location>
        <topology evidence="1">Peripheral membrane protein</topology>
    </subcellularLocation>
</comment>
<evidence type="ECO:0000256" key="4">
    <source>
        <dbReference type="ARBA" id="ARBA00022475"/>
    </source>
</evidence>
<evidence type="ECO:0000256" key="3">
    <source>
        <dbReference type="ARBA" id="ARBA00022448"/>
    </source>
</evidence>
<evidence type="ECO:0000256" key="8">
    <source>
        <dbReference type="ARBA" id="ARBA00038852"/>
    </source>
</evidence>
<comment type="catalytic activity">
    <reaction evidence="9">
        <text>a dipeptide(out) + ATP + H2O = a dipeptide(in) + ADP + phosphate + H(+)</text>
        <dbReference type="Rhea" id="RHEA:23120"/>
        <dbReference type="ChEBI" id="CHEBI:15377"/>
        <dbReference type="ChEBI" id="CHEBI:15378"/>
        <dbReference type="ChEBI" id="CHEBI:30616"/>
        <dbReference type="ChEBI" id="CHEBI:43474"/>
        <dbReference type="ChEBI" id="CHEBI:90799"/>
        <dbReference type="ChEBI" id="CHEBI:456216"/>
        <dbReference type="EC" id="7.4.2.9"/>
    </reaction>
</comment>
<comment type="similarity">
    <text evidence="2">Belongs to the ABC transporter superfamily.</text>
</comment>
<evidence type="ECO:0000256" key="7">
    <source>
        <dbReference type="ARBA" id="ARBA00023136"/>
    </source>
</evidence>
<keyword evidence="6 11" id="KW-0067">ATP-binding</keyword>
<sequence>MNHPPLLEVENLMIQFGKQTAVSEISFVLNRGKTLALVGESGSGKSVTALATLGLLPSQAHFPKGSIRWRGQELLGATNEALRRLRGNRVSMIFQEPMTSLNPLHTVEKQISETILLHRGATQHEARQQTLSLLEQVGIRDAKRRLQAFPHELSGGQRQRVMIAMALANKPDMLIADEPTTALDVTVQRQILELLKSLQQQTNMALLLISHDLNLVEHMADNVCVMQQGQVVEQGLVESVFKSPQHDYTQHLLASVPSGSPQPLAEQAKTILTVDQLKVWFPIYKGIFKRISGHIRAVDDISFSLKQGETLGIVGESGSGKSTLGFALLKLVNAQGSISFNGNPIHQLKQKAFRPLRRSIQIVFQDPFGSLNPRMTIAQIIGEGLIVHQAKHKDQHAQWIAQALEDVGLPIEVQHRYPHEFSGGQRQRIAIARALVLRPELIILDEPTSALDRTIQRQILDLLKTLQQKYQLSYIFISHDLAVVKAISHKVIVMQFGKVVEQGAAQQVLEDPQHHYTQSLLQAAFW</sequence>
<evidence type="ECO:0000256" key="5">
    <source>
        <dbReference type="ARBA" id="ARBA00022741"/>
    </source>
</evidence>
<dbReference type="PROSITE" id="PS00211">
    <property type="entry name" value="ABC_TRANSPORTER_1"/>
    <property type="match status" value="2"/>
</dbReference>
<dbReference type="PANTHER" id="PTHR43297">
    <property type="entry name" value="OLIGOPEPTIDE TRANSPORT ATP-BINDING PROTEIN APPD"/>
    <property type="match status" value="1"/>
</dbReference>
<evidence type="ECO:0000259" key="10">
    <source>
        <dbReference type="PROSITE" id="PS50893"/>
    </source>
</evidence>
<feature type="domain" description="ABC transporter" evidence="10">
    <location>
        <begin position="7"/>
        <end position="253"/>
    </location>
</feature>
<dbReference type="PANTHER" id="PTHR43297:SF2">
    <property type="entry name" value="DIPEPTIDE TRANSPORT ATP-BINDING PROTEIN DPPD"/>
    <property type="match status" value="1"/>
</dbReference>
<dbReference type="EC" id="7.4.2.9" evidence="8"/>
<dbReference type="Proteomes" id="UP000690515">
    <property type="component" value="Unassembled WGS sequence"/>
</dbReference>
<dbReference type="InterPro" id="IPR017871">
    <property type="entry name" value="ABC_transporter-like_CS"/>
</dbReference>
<feature type="domain" description="ABC transporter" evidence="10">
    <location>
        <begin position="282"/>
        <end position="521"/>
    </location>
</feature>
<name>A0ABS5ZCV9_9GAMM</name>
<dbReference type="NCBIfam" id="NF008453">
    <property type="entry name" value="PRK11308.1"/>
    <property type="match status" value="2"/>
</dbReference>
<dbReference type="SMART" id="SM00382">
    <property type="entry name" value="AAA"/>
    <property type="match status" value="2"/>
</dbReference>
<evidence type="ECO:0000256" key="6">
    <source>
        <dbReference type="ARBA" id="ARBA00022840"/>
    </source>
</evidence>
<evidence type="ECO:0000256" key="2">
    <source>
        <dbReference type="ARBA" id="ARBA00005417"/>
    </source>
</evidence>
<dbReference type="EMBL" id="JAGSOY010000022">
    <property type="protein sequence ID" value="MBU2711603.1"/>
    <property type="molecule type" value="Genomic_DNA"/>
</dbReference>
<dbReference type="RefSeq" id="WP_215819761.1">
    <property type="nucleotide sequence ID" value="NZ_JAGSOY010000022.1"/>
</dbReference>
<reference evidence="11 12" key="1">
    <citation type="submission" date="2021-04" db="EMBL/GenBank/DDBJ databases">
        <authorList>
            <person name="Pira H."/>
            <person name="Risdian C."/>
            <person name="Wink J."/>
        </authorList>
    </citation>
    <scope>NUCLEOTIDE SEQUENCE [LARGE SCALE GENOMIC DNA]</scope>
    <source>
        <strain evidence="11 12">WH53</strain>
    </source>
</reference>
<evidence type="ECO:0000313" key="11">
    <source>
        <dbReference type="EMBL" id="MBU2711603.1"/>
    </source>
</evidence>
<dbReference type="PROSITE" id="PS50893">
    <property type="entry name" value="ABC_TRANSPORTER_2"/>
    <property type="match status" value="2"/>
</dbReference>
<keyword evidence="12" id="KW-1185">Reference proteome</keyword>
<gene>
    <name evidence="11" type="ORF">KCG35_11085</name>
</gene>
<keyword evidence="7" id="KW-0472">Membrane</keyword>
<dbReference type="NCBIfam" id="NF007739">
    <property type="entry name" value="PRK10419.1"/>
    <property type="match status" value="2"/>
</dbReference>
<keyword evidence="3" id="KW-0813">Transport</keyword>
<keyword evidence="4" id="KW-1003">Cell membrane</keyword>
<dbReference type="InterPro" id="IPR050388">
    <property type="entry name" value="ABC_Ni/Peptide_Import"/>
</dbReference>
<dbReference type="InterPro" id="IPR013563">
    <property type="entry name" value="Oligopep_ABC_C"/>
</dbReference>
<comment type="caution">
    <text evidence="11">The sequence shown here is derived from an EMBL/GenBank/DDBJ whole genome shotgun (WGS) entry which is preliminary data.</text>
</comment>
<dbReference type="Pfam" id="PF08352">
    <property type="entry name" value="oligo_HPY"/>
    <property type="match status" value="2"/>
</dbReference>
<proteinExistence type="inferred from homology"/>
<dbReference type="SUPFAM" id="SSF52540">
    <property type="entry name" value="P-loop containing nucleoside triphosphate hydrolases"/>
    <property type="match status" value="2"/>
</dbReference>
<dbReference type="Pfam" id="PF00005">
    <property type="entry name" value="ABC_tran"/>
    <property type="match status" value="2"/>
</dbReference>
<protein>
    <recommendedName>
        <fullName evidence="8">ABC-type dipeptide transporter</fullName>
        <ecNumber evidence="8">7.4.2.9</ecNumber>
    </recommendedName>
</protein>
<dbReference type="GO" id="GO:0005524">
    <property type="term" value="F:ATP binding"/>
    <property type="evidence" value="ECO:0007669"/>
    <property type="project" value="UniProtKB-KW"/>
</dbReference>
<dbReference type="CDD" id="cd03257">
    <property type="entry name" value="ABC_NikE_OppD_transporters"/>
    <property type="match status" value="2"/>
</dbReference>
<evidence type="ECO:0000256" key="9">
    <source>
        <dbReference type="ARBA" id="ARBA00047356"/>
    </source>
</evidence>
<dbReference type="InterPro" id="IPR003593">
    <property type="entry name" value="AAA+_ATPase"/>
</dbReference>
<keyword evidence="5" id="KW-0547">Nucleotide-binding</keyword>
<organism evidence="11 12">
    <name type="scientific">Zooshikella harenae</name>
    <dbReference type="NCBI Taxonomy" id="2827238"/>
    <lineage>
        <taxon>Bacteria</taxon>
        <taxon>Pseudomonadati</taxon>
        <taxon>Pseudomonadota</taxon>
        <taxon>Gammaproteobacteria</taxon>
        <taxon>Oceanospirillales</taxon>
        <taxon>Zooshikellaceae</taxon>
        <taxon>Zooshikella</taxon>
    </lineage>
</organism>
<dbReference type="InterPro" id="IPR003439">
    <property type="entry name" value="ABC_transporter-like_ATP-bd"/>
</dbReference>